<dbReference type="AlphaFoldDB" id="E9SCW0"/>
<comment type="caution">
    <text evidence="2">The sequence shown here is derived from an EMBL/GenBank/DDBJ whole genome shotgun (WGS) entry which is preliminary data.</text>
</comment>
<reference evidence="2 3" key="1">
    <citation type="submission" date="2011-02" db="EMBL/GenBank/DDBJ databases">
        <authorList>
            <person name="Nelson K.E."/>
            <person name="Sutton G."/>
            <person name="Torralba M."/>
            <person name="Durkin S."/>
            <person name="Harkins D."/>
            <person name="Montgomery R."/>
            <person name="Ziemer C."/>
            <person name="Klaassens E."/>
            <person name="Ocuiv P."/>
            <person name="Morrison M."/>
        </authorList>
    </citation>
    <scope>NUCLEOTIDE SEQUENCE [LARGE SCALE GENOMIC DNA]</scope>
    <source>
        <strain evidence="2 3">8</strain>
    </source>
</reference>
<gene>
    <name evidence="2" type="ORF">CUS_6714</name>
</gene>
<dbReference type="Proteomes" id="UP000004259">
    <property type="component" value="Unassembled WGS sequence"/>
</dbReference>
<evidence type="ECO:0000313" key="3">
    <source>
        <dbReference type="Proteomes" id="UP000004259"/>
    </source>
</evidence>
<proteinExistence type="predicted"/>
<dbReference type="RefSeq" id="WP_002849907.1">
    <property type="nucleotide sequence ID" value="NZ_ADKM02000085.1"/>
</dbReference>
<dbReference type="EMBL" id="ADKM02000085">
    <property type="protein sequence ID" value="EGC02877.1"/>
    <property type="molecule type" value="Genomic_DNA"/>
</dbReference>
<accession>E9SCW0</accession>
<name>E9SCW0_RUMAL</name>
<protein>
    <submittedName>
        <fullName evidence="2">Conserved domain protein</fullName>
    </submittedName>
</protein>
<organism evidence="2 3">
    <name type="scientific">Ruminococcus albus 8</name>
    <dbReference type="NCBI Taxonomy" id="246199"/>
    <lineage>
        <taxon>Bacteria</taxon>
        <taxon>Bacillati</taxon>
        <taxon>Bacillota</taxon>
        <taxon>Clostridia</taxon>
        <taxon>Eubacteriales</taxon>
        <taxon>Oscillospiraceae</taxon>
        <taxon>Ruminococcus</taxon>
    </lineage>
</organism>
<feature type="domain" description="Cyclic-phosphate processing Receiver" evidence="1">
    <location>
        <begin position="4"/>
        <end position="85"/>
    </location>
</feature>
<evidence type="ECO:0000313" key="2">
    <source>
        <dbReference type="EMBL" id="EGC02877.1"/>
    </source>
</evidence>
<dbReference type="OrthoDB" id="2614698at2"/>
<dbReference type="Pfam" id="PF20274">
    <property type="entry name" value="cREC_REC"/>
    <property type="match status" value="1"/>
</dbReference>
<keyword evidence="3" id="KW-1185">Reference proteome</keyword>
<dbReference type="InterPro" id="IPR046909">
    <property type="entry name" value="cREC_REC"/>
</dbReference>
<evidence type="ECO:0000259" key="1">
    <source>
        <dbReference type="Pfam" id="PF20274"/>
    </source>
</evidence>
<sequence length="101" mass="11706">MGLKLFVDDLRTFPEKGFECVRNYDDCLLYYSIFGDFDFVSLDFDLGDGHTGLEILQWLKANGKNPKHINIHSTHIEGRREMQKFALENFPQAAVTMNMTE</sequence>
<dbReference type="STRING" id="246199.CUS_6714"/>